<reference evidence="4" key="1">
    <citation type="journal article" date="2020" name="mSystems">
        <title>Genome- and Community-Level Interaction Insights into Carbon Utilization and Element Cycling Functions of Hydrothermarchaeota in Hydrothermal Sediment.</title>
        <authorList>
            <person name="Zhou Z."/>
            <person name="Liu Y."/>
            <person name="Xu W."/>
            <person name="Pan J."/>
            <person name="Luo Z.H."/>
            <person name="Li M."/>
        </authorList>
    </citation>
    <scope>NUCLEOTIDE SEQUENCE [LARGE SCALE GENOMIC DNA]</scope>
    <source>
        <strain evidence="4">SpSt-192</strain>
    </source>
</reference>
<dbReference type="InterPro" id="IPR031107">
    <property type="entry name" value="Small_HSP"/>
</dbReference>
<dbReference type="PANTHER" id="PTHR11527">
    <property type="entry name" value="HEAT-SHOCK PROTEIN 20 FAMILY MEMBER"/>
    <property type="match status" value="1"/>
</dbReference>
<accession>A0A7C3APR2</accession>
<evidence type="ECO:0000256" key="1">
    <source>
        <dbReference type="PROSITE-ProRule" id="PRU00285"/>
    </source>
</evidence>
<dbReference type="InterPro" id="IPR008978">
    <property type="entry name" value="HSP20-like_chaperone"/>
</dbReference>
<dbReference type="AlphaFoldDB" id="A0A7C3APR2"/>
<dbReference type="Pfam" id="PF00011">
    <property type="entry name" value="HSP20"/>
    <property type="match status" value="1"/>
</dbReference>
<comment type="similarity">
    <text evidence="1 2">Belongs to the small heat shock protein (HSP20) family.</text>
</comment>
<dbReference type="PROSITE" id="PS01031">
    <property type="entry name" value="SHSP"/>
    <property type="match status" value="1"/>
</dbReference>
<dbReference type="InterPro" id="IPR002068">
    <property type="entry name" value="A-crystallin/Hsp20_dom"/>
</dbReference>
<name>A0A7C3APR2_9BACT</name>
<proteinExistence type="inferred from homology"/>
<feature type="domain" description="SHSP" evidence="3">
    <location>
        <begin position="29"/>
        <end position="141"/>
    </location>
</feature>
<evidence type="ECO:0000313" key="4">
    <source>
        <dbReference type="EMBL" id="HEX69715.1"/>
    </source>
</evidence>
<dbReference type="EMBL" id="DSID01000040">
    <property type="protein sequence ID" value="HEX69715.1"/>
    <property type="molecule type" value="Genomic_DNA"/>
</dbReference>
<evidence type="ECO:0000259" key="3">
    <source>
        <dbReference type="PROSITE" id="PS01031"/>
    </source>
</evidence>
<dbReference type="CDD" id="cd06464">
    <property type="entry name" value="ACD_sHsps-like"/>
    <property type="match status" value="1"/>
</dbReference>
<gene>
    <name evidence="4" type="ORF">ENP13_00495</name>
</gene>
<dbReference type="SUPFAM" id="SSF49764">
    <property type="entry name" value="HSP20-like chaperones"/>
    <property type="match status" value="1"/>
</dbReference>
<organism evidence="4">
    <name type="scientific">Thermorudis sp</name>
    <dbReference type="NCBI Taxonomy" id="1969470"/>
    <lineage>
        <taxon>Bacteria</taxon>
        <taxon>Pseudomonadati</taxon>
        <taxon>Thermomicrobiota</taxon>
        <taxon>Thermomicrobia</taxon>
        <taxon>Thermomicrobia incertae sedis</taxon>
        <taxon>Thermorudis</taxon>
    </lineage>
</organism>
<sequence length="142" mass="15916">MSITSWSPLRELETLRERLDRLVSELTGREGGALGIPLDIQETTDAVIVRASLPGYRPEDIAVEINQGVLTIRGESREEREETGATWHLRERRVGSVYRAVTLPAPVQEDEAQASFEHGVLEIRLPKTAPAPQRRIPIQVRS</sequence>
<protein>
    <submittedName>
        <fullName evidence="4">Hsp20/alpha crystallin family protein</fullName>
    </submittedName>
</protein>
<dbReference type="Gene3D" id="2.60.40.790">
    <property type="match status" value="1"/>
</dbReference>
<evidence type="ECO:0000256" key="2">
    <source>
        <dbReference type="RuleBase" id="RU003616"/>
    </source>
</evidence>
<comment type="caution">
    <text evidence="4">The sequence shown here is derived from an EMBL/GenBank/DDBJ whole genome shotgun (WGS) entry which is preliminary data.</text>
</comment>